<comment type="caution">
    <text evidence="1">The sequence shown here is derived from an EMBL/GenBank/DDBJ whole genome shotgun (WGS) entry which is preliminary data.</text>
</comment>
<accession>A0A822Z221</accession>
<dbReference type="EMBL" id="DUZY01000004">
    <property type="protein sequence ID" value="DAD37731.1"/>
    <property type="molecule type" value="Genomic_DNA"/>
</dbReference>
<name>A0A822Z221_NELNU</name>
<evidence type="ECO:0000313" key="1">
    <source>
        <dbReference type="EMBL" id="DAD37731.1"/>
    </source>
</evidence>
<dbReference type="Proteomes" id="UP000607653">
    <property type="component" value="Unassembled WGS sequence"/>
</dbReference>
<protein>
    <submittedName>
        <fullName evidence="1">Uncharacterized protein</fullName>
    </submittedName>
</protein>
<evidence type="ECO:0000313" key="2">
    <source>
        <dbReference type="Proteomes" id="UP000607653"/>
    </source>
</evidence>
<proteinExistence type="predicted"/>
<organism evidence="1 2">
    <name type="scientific">Nelumbo nucifera</name>
    <name type="common">Sacred lotus</name>
    <dbReference type="NCBI Taxonomy" id="4432"/>
    <lineage>
        <taxon>Eukaryota</taxon>
        <taxon>Viridiplantae</taxon>
        <taxon>Streptophyta</taxon>
        <taxon>Embryophyta</taxon>
        <taxon>Tracheophyta</taxon>
        <taxon>Spermatophyta</taxon>
        <taxon>Magnoliopsida</taxon>
        <taxon>Proteales</taxon>
        <taxon>Nelumbonaceae</taxon>
        <taxon>Nelumbo</taxon>
    </lineage>
</organism>
<sequence>MTGKSPTRVLGVAARLKDLGDEYRQQRRAVDDEPNLRYEYRFGLQRSADKSPTCKLLFEALT</sequence>
<keyword evidence="2" id="KW-1185">Reference proteome</keyword>
<gene>
    <name evidence="1" type="ORF">HUJ06_008372</name>
</gene>
<dbReference type="AlphaFoldDB" id="A0A822Z221"/>
<reference evidence="1 2" key="1">
    <citation type="journal article" date="2020" name="Mol. Biol. Evol.">
        <title>Distinct Expression and Methylation Patterns for Genes with Different Fates following a Single Whole-Genome Duplication in Flowering Plants.</title>
        <authorList>
            <person name="Shi T."/>
            <person name="Rahmani R.S."/>
            <person name="Gugger P.F."/>
            <person name="Wang M."/>
            <person name="Li H."/>
            <person name="Zhang Y."/>
            <person name="Li Z."/>
            <person name="Wang Q."/>
            <person name="Van de Peer Y."/>
            <person name="Marchal K."/>
            <person name="Chen J."/>
        </authorList>
    </citation>
    <scope>NUCLEOTIDE SEQUENCE [LARGE SCALE GENOMIC DNA]</scope>
    <source>
        <tissue evidence="1">Leaf</tissue>
    </source>
</reference>